<protein>
    <submittedName>
        <fullName evidence="2">Uncharacterized protein</fullName>
    </submittedName>
</protein>
<sequence>MPSVVQFSLLLVLLLAVPGQDCATARVQRKARSSARSGCVKDGFSRCVDLAKLQQLIQDVQNGFKITSHDERILLKTVTFDKIKKHKKYHGCVLLKIVDFYHEVLQRQDGDYTDLWGLLDEVKDCVPRMKKICEKLYQDAAGKPVNESKIEEDMELLSKDAAILQLQRLKAASRKVVELSERATLDKAMGELPGLDDYIQGKGLRRS</sequence>
<proteinExistence type="predicted"/>
<comment type="caution">
    <text evidence="2">The sequence shown here is derived from an EMBL/GenBank/DDBJ whole genome shotgun (WGS) entry which is preliminary data.</text>
</comment>
<evidence type="ECO:0000256" key="1">
    <source>
        <dbReference type="SAM" id="SignalP"/>
    </source>
</evidence>
<name>A0AAN8KJ19_9TELE</name>
<organism evidence="2 3">
    <name type="scientific">Coregonus suidteri</name>
    <dbReference type="NCBI Taxonomy" id="861788"/>
    <lineage>
        <taxon>Eukaryota</taxon>
        <taxon>Metazoa</taxon>
        <taxon>Chordata</taxon>
        <taxon>Craniata</taxon>
        <taxon>Vertebrata</taxon>
        <taxon>Euteleostomi</taxon>
        <taxon>Actinopterygii</taxon>
        <taxon>Neopterygii</taxon>
        <taxon>Teleostei</taxon>
        <taxon>Protacanthopterygii</taxon>
        <taxon>Salmoniformes</taxon>
        <taxon>Salmonidae</taxon>
        <taxon>Coregoninae</taxon>
        <taxon>Coregonus</taxon>
    </lineage>
</organism>
<reference evidence="2 3" key="1">
    <citation type="submission" date="2021-04" db="EMBL/GenBank/DDBJ databases">
        <authorList>
            <person name="De Guttry C."/>
            <person name="Zahm M."/>
            <person name="Klopp C."/>
            <person name="Cabau C."/>
            <person name="Louis A."/>
            <person name="Berthelot C."/>
            <person name="Parey E."/>
            <person name="Roest Crollius H."/>
            <person name="Montfort J."/>
            <person name="Robinson-Rechavi M."/>
            <person name="Bucao C."/>
            <person name="Bouchez O."/>
            <person name="Gislard M."/>
            <person name="Lluch J."/>
            <person name="Milhes M."/>
            <person name="Lampietro C."/>
            <person name="Lopez Roques C."/>
            <person name="Donnadieu C."/>
            <person name="Braasch I."/>
            <person name="Desvignes T."/>
            <person name="Postlethwait J."/>
            <person name="Bobe J."/>
            <person name="Wedekind C."/>
            <person name="Guiguen Y."/>
        </authorList>
    </citation>
    <scope>NUCLEOTIDE SEQUENCE [LARGE SCALE GENOMIC DNA]</scope>
    <source>
        <strain evidence="2">Cs_M1</strain>
        <tissue evidence="2">Blood</tissue>
    </source>
</reference>
<feature type="signal peptide" evidence="1">
    <location>
        <begin position="1"/>
        <end position="19"/>
    </location>
</feature>
<keyword evidence="1" id="KW-0732">Signal</keyword>
<dbReference type="EMBL" id="JAGTTL010000038">
    <property type="protein sequence ID" value="KAK6292332.1"/>
    <property type="molecule type" value="Genomic_DNA"/>
</dbReference>
<evidence type="ECO:0000313" key="2">
    <source>
        <dbReference type="EMBL" id="KAK6292332.1"/>
    </source>
</evidence>
<accession>A0AAN8KJ19</accession>
<dbReference type="Proteomes" id="UP001356427">
    <property type="component" value="Unassembled WGS sequence"/>
</dbReference>
<gene>
    <name evidence="2" type="ORF">J4Q44_G00369160</name>
</gene>
<keyword evidence="3" id="KW-1185">Reference proteome</keyword>
<dbReference type="AlphaFoldDB" id="A0AAN8KJ19"/>
<evidence type="ECO:0000313" key="3">
    <source>
        <dbReference type="Proteomes" id="UP001356427"/>
    </source>
</evidence>
<feature type="chain" id="PRO_5042976951" evidence="1">
    <location>
        <begin position="20"/>
        <end position="207"/>
    </location>
</feature>